<comment type="caution">
    <text evidence="13">The sequence shown here is derived from an EMBL/GenBank/DDBJ whole genome shotgun (WGS) entry which is preliminary data.</text>
</comment>
<dbReference type="AlphaFoldDB" id="A0A9W6RUX7"/>
<dbReference type="GO" id="GO:0045892">
    <property type="term" value="P:negative regulation of DNA-templated transcription"/>
    <property type="evidence" value="ECO:0007669"/>
    <property type="project" value="TreeGrafter"/>
</dbReference>
<dbReference type="GO" id="GO:0005737">
    <property type="term" value="C:cytoplasm"/>
    <property type="evidence" value="ECO:0007669"/>
    <property type="project" value="UniProtKB-SubCell"/>
</dbReference>
<dbReference type="GO" id="GO:0003677">
    <property type="term" value="F:DNA binding"/>
    <property type="evidence" value="ECO:0007669"/>
    <property type="project" value="UniProtKB-KW"/>
</dbReference>
<protein>
    <recommendedName>
        <fullName evidence="12">4Fe-4S Wbl-type domain-containing protein</fullName>
    </recommendedName>
</protein>
<evidence type="ECO:0000256" key="6">
    <source>
        <dbReference type="ARBA" id="ARBA00023004"/>
    </source>
</evidence>
<evidence type="ECO:0000256" key="3">
    <source>
        <dbReference type="ARBA" id="ARBA00006597"/>
    </source>
</evidence>
<evidence type="ECO:0000313" key="13">
    <source>
        <dbReference type="EMBL" id="GLY82019.1"/>
    </source>
</evidence>
<dbReference type="GO" id="GO:0047134">
    <property type="term" value="F:protein-disulfide reductase [NAD(P)H] activity"/>
    <property type="evidence" value="ECO:0007669"/>
    <property type="project" value="TreeGrafter"/>
</dbReference>
<proteinExistence type="inferred from homology"/>
<keyword evidence="8" id="KW-0805">Transcription regulation</keyword>
<evidence type="ECO:0000256" key="5">
    <source>
        <dbReference type="ARBA" id="ARBA00022723"/>
    </source>
</evidence>
<dbReference type="InterPro" id="IPR034768">
    <property type="entry name" value="4FE4S_WBL"/>
</dbReference>
<keyword evidence="5" id="KW-0479">Metal-binding</keyword>
<keyword evidence="9" id="KW-0238">DNA-binding</keyword>
<dbReference type="GO" id="GO:0045454">
    <property type="term" value="P:cell redox homeostasis"/>
    <property type="evidence" value="ECO:0007669"/>
    <property type="project" value="TreeGrafter"/>
</dbReference>
<organism evidence="13 14">
    <name type="scientific">Actinoallomurus iriomotensis</name>
    <dbReference type="NCBI Taxonomy" id="478107"/>
    <lineage>
        <taxon>Bacteria</taxon>
        <taxon>Bacillati</taxon>
        <taxon>Actinomycetota</taxon>
        <taxon>Actinomycetes</taxon>
        <taxon>Streptosporangiales</taxon>
        <taxon>Thermomonosporaceae</taxon>
        <taxon>Actinoallomurus</taxon>
    </lineage>
</organism>
<dbReference type="RefSeq" id="WP_285637307.1">
    <property type="nucleotide sequence ID" value="NZ_BSTJ01000027.1"/>
</dbReference>
<name>A0A9W6RUX7_9ACTN</name>
<feature type="domain" description="4Fe-4S Wbl-type" evidence="12">
    <location>
        <begin position="22"/>
        <end position="89"/>
    </location>
</feature>
<comment type="subcellular location">
    <subcellularLocation>
        <location evidence="2">Cytoplasm</location>
    </subcellularLocation>
</comment>
<evidence type="ECO:0000256" key="2">
    <source>
        <dbReference type="ARBA" id="ARBA00004496"/>
    </source>
</evidence>
<dbReference type="GO" id="GO:0046872">
    <property type="term" value="F:metal ion binding"/>
    <property type="evidence" value="ECO:0007669"/>
    <property type="project" value="UniProtKB-KW"/>
</dbReference>
<comment type="cofactor">
    <cofactor evidence="1">
        <name>[4Fe-4S] cluster</name>
        <dbReference type="ChEBI" id="CHEBI:49883"/>
    </cofactor>
</comment>
<dbReference type="Pfam" id="PF02467">
    <property type="entry name" value="Whib"/>
    <property type="match status" value="1"/>
</dbReference>
<evidence type="ECO:0000256" key="9">
    <source>
        <dbReference type="ARBA" id="ARBA00023125"/>
    </source>
</evidence>
<dbReference type="InterPro" id="IPR003482">
    <property type="entry name" value="Whib"/>
</dbReference>
<keyword evidence="6" id="KW-0408">Iron</keyword>
<dbReference type="GO" id="GO:0051539">
    <property type="term" value="F:4 iron, 4 sulfur cluster binding"/>
    <property type="evidence" value="ECO:0007669"/>
    <property type="project" value="UniProtKB-KW"/>
</dbReference>
<dbReference type="PANTHER" id="PTHR38839">
    <property type="entry name" value="TRANSCRIPTIONAL REGULATOR WHID-RELATED"/>
    <property type="match status" value="1"/>
</dbReference>
<keyword evidence="10" id="KW-1015">Disulfide bond</keyword>
<dbReference type="EMBL" id="BSTJ01000027">
    <property type="protein sequence ID" value="GLY82019.1"/>
    <property type="molecule type" value="Genomic_DNA"/>
</dbReference>
<evidence type="ECO:0000259" key="12">
    <source>
        <dbReference type="PROSITE" id="PS51674"/>
    </source>
</evidence>
<reference evidence="13" key="1">
    <citation type="submission" date="2023-03" db="EMBL/GenBank/DDBJ databases">
        <title>Actinoallomurus iriomotensis NBRC 103681.</title>
        <authorList>
            <person name="Ichikawa N."/>
            <person name="Sato H."/>
            <person name="Tonouchi N."/>
        </authorList>
    </citation>
    <scope>NUCLEOTIDE SEQUENCE</scope>
    <source>
        <strain evidence="13">NBRC 103681</strain>
    </source>
</reference>
<gene>
    <name evidence="13" type="ORF">Airi01_102860</name>
</gene>
<dbReference type="Proteomes" id="UP001165135">
    <property type="component" value="Unassembled WGS sequence"/>
</dbReference>
<evidence type="ECO:0000256" key="11">
    <source>
        <dbReference type="ARBA" id="ARBA00023163"/>
    </source>
</evidence>
<keyword evidence="4" id="KW-0004">4Fe-4S</keyword>
<evidence type="ECO:0000256" key="8">
    <source>
        <dbReference type="ARBA" id="ARBA00023015"/>
    </source>
</evidence>
<evidence type="ECO:0000313" key="14">
    <source>
        <dbReference type="Proteomes" id="UP001165135"/>
    </source>
</evidence>
<sequence>MNEHPSRLSTPDLRDECLDGAQCLFDAELHDGPDPEDRFEHPDARAAREDVAKDICATCPVQVACLEYAIRTKPTSGIWAGLTAKDVAQLHALRVERARLGDAYEEVA</sequence>
<evidence type="ECO:0000256" key="1">
    <source>
        <dbReference type="ARBA" id="ARBA00001966"/>
    </source>
</evidence>
<comment type="similarity">
    <text evidence="3">Belongs to the WhiB family.</text>
</comment>
<accession>A0A9W6RUX7</accession>
<keyword evidence="11" id="KW-0804">Transcription</keyword>
<evidence type="ECO:0000256" key="4">
    <source>
        <dbReference type="ARBA" id="ARBA00022485"/>
    </source>
</evidence>
<evidence type="ECO:0000256" key="7">
    <source>
        <dbReference type="ARBA" id="ARBA00023014"/>
    </source>
</evidence>
<keyword evidence="7" id="KW-0411">Iron-sulfur</keyword>
<evidence type="ECO:0000256" key="10">
    <source>
        <dbReference type="ARBA" id="ARBA00023157"/>
    </source>
</evidence>
<dbReference type="PROSITE" id="PS51674">
    <property type="entry name" value="4FE4S_WBL"/>
    <property type="match status" value="1"/>
</dbReference>